<organism evidence="1">
    <name type="scientific">Iconisemion striatum</name>
    <dbReference type="NCBI Taxonomy" id="60296"/>
    <lineage>
        <taxon>Eukaryota</taxon>
        <taxon>Metazoa</taxon>
        <taxon>Chordata</taxon>
        <taxon>Craniata</taxon>
        <taxon>Vertebrata</taxon>
        <taxon>Euteleostomi</taxon>
        <taxon>Actinopterygii</taxon>
        <taxon>Neopterygii</taxon>
        <taxon>Teleostei</taxon>
        <taxon>Neoteleostei</taxon>
        <taxon>Acanthomorphata</taxon>
        <taxon>Ovalentaria</taxon>
        <taxon>Atherinomorphae</taxon>
        <taxon>Cyprinodontiformes</taxon>
        <taxon>Nothobranchiidae</taxon>
        <taxon>Iconisemion</taxon>
    </lineage>
</organism>
<sequence>QTTPPSSDSSAYRVEVKRLVSGCSHNNLVLNAQKTAEVVVDFRKNPPHLCLTLPS</sequence>
<reference evidence="1" key="2">
    <citation type="submission" date="2016-06" db="EMBL/GenBank/DDBJ databases">
        <title>The genome of a short-lived fish provides insights into sex chromosome evolution and the genetic control of aging.</title>
        <authorList>
            <person name="Reichwald K."/>
            <person name="Felder M."/>
            <person name="Petzold A."/>
            <person name="Koch P."/>
            <person name="Groth M."/>
            <person name="Platzer M."/>
        </authorList>
    </citation>
    <scope>NUCLEOTIDE SEQUENCE</scope>
    <source>
        <tissue evidence="1">Brain</tissue>
    </source>
</reference>
<feature type="non-terminal residue" evidence="1">
    <location>
        <position position="55"/>
    </location>
</feature>
<gene>
    <name evidence="1" type="primary">Nfu_g_1_023733</name>
</gene>
<protein>
    <submittedName>
        <fullName evidence="1">Uncharacterized protein</fullName>
    </submittedName>
</protein>
<accession>A0A1A7WWB5</accession>
<name>A0A1A7WWB5_9TELE</name>
<reference evidence="1" key="1">
    <citation type="submission" date="2016-05" db="EMBL/GenBank/DDBJ databases">
        <authorList>
            <person name="Lavstsen T."/>
            <person name="Jespersen J.S."/>
        </authorList>
    </citation>
    <scope>NUCLEOTIDE SEQUENCE</scope>
    <source>
        <tissue evidence="1">Brain</tissue>
    </source>
</reference>
<feature type="non-terminal residue" evidence="1">
    <location>
        <position position="1"/>
    </location>
</feature>
<dbReference type="AlphaFoldDB" id="A0A1A7WWB5"/>
<evidence type="ECO:0000313" key="1">
    <source>
        <dbReference type="EMBL" id="SBP10013.1"/>
    </source>
</evidence>
<proteinExistence type="predicted"/>
<dbReference type="EMBL" id="HADW01008613">
    <property type="protein sequence ID" value="SBP10013.1"/>
    <property type="molecule type" value="Transcribed_RNA"/>
</dbReference>